<dbReference type="RefSeq" id="WP_147788726.1">
    <property type="nucleotide sequence ID" value="NZ_RCNL01000002.1"/>
</dbReference>
<evidence type="ECO:0000313" key="3">
    <source>
        <dbReference type="Proteomes" id="UP000426772"/>
    </source>
</evidence>
<organism evidence="2 3">
    <name type="scientific">Pantoea vagans</name>
    <dbReference type="NCBI Taxonomy" id="470934"/>
    <lineage>
        <taxon>Bacteria</taxon>
        <taxon>Pseudomonadati</taxon>
        <taxon>Pseudomonadota</taxon>
        <taxon>Gammaproteobacteria</taxon>
        <taxon>Enterobacterales</taxon>
        <taxon>Erwiniaceae</taxon>
        <taxon>Pantoea</taxon>
    </lineage>
</organism>
<dbReference type="PANTHER" id="PTHR35861">
    <property type="match status" value="1"/>
</dbReference>
<dbReference type="PANTHER" id="PTHR35861:SF2">
    <property type="entry name" value="FELS-2 PROPHAGE PROTEIN"/>
    <property type="match status" value="1"/>
</dbReference>
<protein>
    <submittedName>
        <fullName evidence="2">Phage tail protein</fullName>
    </submittedName>
</protein>
<evidence type="ECO:0000256" key="1">
    <source>
        <dbReference type="SAM" id="MobiDB-lite"/>
    </source>
</evidence>
<dbReference type="Proteomes" id="UP000426772">
    <property type="component" value="Unassembled WGS sequence"/>
</dbReference>
<feature type="compositionally biased region" description="Basic and acidic residues" evidence="1">
    <location>
        <begin position="212"/>
        <end position="223"/>
    </location>
</feature>
<dbReference type="EMBL" id="RCNL01000002">
    <property type="protein sequence ID" value="TXL79771.1"/>
    <property type="molecule type" value="Genomic_DNA"/>
</dbReference>
<dbReference type="Gene3D" id="3.40.50.11780">
    <property type="match status" value="1"/>
</dbReference>
<comment type="caution">
    <text evidence="2">The sequence shown here is derived from an EMBL/GenBank/DDBJ whole genome shotgun (WGS) entry which is preliminary data.</text>
</comment>
<gene>
    <name evidence="2" type="ORF">D9O29_05730</name>
</gene>
<accession>A0ABY3LHU8</accession>
<dbReference type="InterPro" id="IPR052042">
    <property type="entry name" value="Tail_sheath_structural"/>
</dbReference>
<proteinExistence type="predicted"/>
<keyword evidence="3" id="KW-1185">Reference proteome</keyword>
<name>A0ABY3LHU8_9GAMM</name>
<evidence type="ECO:0000313" key="2">
    <source>
        <dbReference type="EMBL" id="TXL79771.1"/>
    </source>
</evidence>
<sequence>MPIYSTGDLNTSALTAPDLYVQVIPPRARYINGVPTDGLGLVGVADWGPVNSAFRINSDNDMAFYLGSPKYQKYDLATAAAISLQLGASNLNCVRVTNGRDQAATGRADKMTGKQTLLLTALYTGSRGNQIIAGISNGTAVNTKKLTISLPGLSAEVFDNIQGKDDALWKAMAHAVNHGQMNIRGPSQLVRASLETAKQVAESLTDNQGTDNKSKTDKDTDDRMTFLFKGGTDGIESTINSSENKEKSDAVTDETLIGKDSTDSQRSGMYALRDTDSQVINLIDVTTSACWPAMAAFGRSEGAYVIAQEQASKEYKSVSESLNKSGIDDWHFKLIVGDWPYWKDTANGINRMIAPATFEAANIAARSPHISTLNKRIPGIIATERQLAGRSYSAAEIGAINSARLDVITNPCPGGNYFGMRSGRNTSSNPTQNDDTYTRMTNFLSLTIAKSFGDVMGQNHTPDLRRETKSTLESFLSNLETLKMIGDPNGGPAFMVRLDAGNNPDARVALGYMTADVQVKYLNVVRYFLVNLEGGGSVSISVSDSLSR</sequence>
<feature type="region of interest" description="Disordered" evidence="1">
    <location>
        <begin position="201"/>
        <end position="223"/>
    </location>
</feature>
<reference evidence="2 3" key="1">
    <citation type="submission" date="2018-10" db="EMBL/GenBank/DDBJ databases">
        <title>Draft genome sequence of Pantoea vagans isolated from corpses of the sugarcane aphid Melanaphis sacchari Zehntner.</title>
        <authorList>
            <person name="Toledo E."/>
            <person name="Pena G."/>
            <person name="Lozano L."/>
        </authorList>
    </citation>
    <scope>NUCLEOTIDE SEQUENCE [LARGE SCALE GENOMIC DNA]</scope>
    <source>
        <strain evidence="2 3">ET-90</strain>
    </source>
</reference>